<dbReference type="RefSeq" id="WP_157102815.1">
    <property type="nucleotide sequence ID" value="NZ_JAAXOP010000009.1"/>
</dbReference>
<gene>
    <name evidence="2" type="ORF">HGA08_17355</name>
</gene>
<feature type="compositionally biased region" description="Pro residues" evidence="1">
    <location>
        <begin position="70"/>
        <end position="83"/>
    </location>
</feature>
<comment type="caution">
    <text evidence="2">The sequence shown here is derived from an EMBL/GenBank/DDBJ whole genome shotgun (WGS) entry which is preliminary data.</text>
</comment>
<evidence type="ECO:0000256" key="1">
    <source>
        <dbReference type="SAM" id="MobiDB-lite"/>
    </source>
</evidence>
<organism evidence="2 3">
    <name type="scientific">Nocardia vermiculata</name>
    <dbReference type="NCBI Taxonomy" id="257274"/>
    <lineage>
        <taxon>Bacteria</taxon>
        <taxon>Bacillati</taxon>
        <taxon>Actinomycetota</taxon>
        <taxon>Actinomycetes</taxon>
        <taxon>Mycobacteriales</taxon>
        <taxon>Nocardiaceae</taxon>
        <taxon>Nocardia</taxon>
    </lineage>
</organism>
<reference evidence="2 3" key="1">
    <citation type="submission" date="2020-04" db="EMBL/GenBank/DDBJ databases">
        <title>MicrobeNet Type strains.</title>
        <authorList>
            <person name="Nicholson A.C."/>
        </authorList>
    </citation>
    <scope>NUCLEOTIDE SEQUENCE [LARGE SCALE GENOMIC DNA]</scope>
    <source>
        <strain evidence="2 3">JCM 12354</strain>
    </source>
</reference>
<proteinExistence type="predicted"/>
<evidence type="ECO:0000313" key="2">
    <source>
        <dbReference type="EMBL" id="NKY51989.1"/>
    </source>
</evidence>
<feature type="region of interest" description="Disordered" evidence="1">
    <location>
        <begin position="47"/>
        <end position="116"/>
    </location>
</feature>
<dbReference type="AlphaFoldDB" id="A0A846Y5M5"/>
<feature type="compositionally biased region" description="Polar residues" evidence="1">
    <location>
        <begin position="106"/>
        <end position="115"/>
    </location>
</feature>
<name>A0A846Y5M5_9NOCA</name>
<keyword evidence="3" id="KW-1185">Reference proteome</keyword>
<evidence type="ECO:0000313" key="3">
    <source>
        <dbReference type="Proteomes" id="UP000565711"/>
    </source>
</evidence>
<dbReference type="EMBL" id="JAAXOP010000009">
    <property type="protein sequence ID" value="NKY51989.1"/>
    <property type="molecule type" value="Genomic_DNA"/>
</dbReference>
<accession>A0A846Y5M5</accession>
<dbReference type="Proteomes" id="UP000565711">
    <property type="component" value="Unassembled WGS sequence"/>
</dbReference>
<sequence>MNGEPGTAAPSATLLVEEIIDRYGSVEQFCNQLRHDLDDPTVELPRIPVVRSSGQRPVGTGNLAWSQATPKPPSRPAPDPPSRPAVQNPVSIPEDPGGPDSRGPAESNTAESNTLRGLWRRLRSLF</sequence>
<protein>
    <submittedName>
        <fullName evidence="2">Uncharacterized protein</fullName>
    </submittedName>
</protein>